<keyword evidence="3" id="KW-1185">Reference proteome</keyword>
<dbReference type="PANTHER" id="PTHR23227:SF67">
    <property type="entry name" value="CRANIOFACIAL DEVELOPMENT PROTEIN 2-LIKE"/>
    <property type="match status" value="1"/>
</dbReference>
<feature type="domain" description="Endonuclease/exonuclease/phosphatase" evidence="2">
    <location>
        <begin position="54"/>
        <end position="196"/>
    </location>
</feature>
<evidence type="ECO:0000313" key="3">
    <source>
        <dbReference type="Proteomes" id="UP000694865"/>
    </source>
</evidence>
<dbReference type="InterPro" id="IPR005135">
    <property type="entry name" value="Endo/exonuclease/phosphatase"/>
</dbReference>
<dbReference type="SUPFAM" id="SSF56219">
    <property type="entry name" value="DNase I-like"/>
    <property type="match status" value="1"/>
</dbReference>
<reference evidence="4" key="1">
    <citation type="submission" date="2025-08" db="UniProtKB">
        <authorList>
            <consortium name="RefSeq"/>
        </authorList>
    </citation>
    <scope>IDENTIFICATION</scope>
    <source>
        <tissue evidence="4">Testes</tissue>
    </source>
</reference>
<dbReference type="InterPro" id="IPR036691">
    <property type="entry name" value="Endo/exonu/phosph_ase_sf"/>
</dbReference>
<sequence length="296" mass="34074">MAVTKHGHQPAQRLGWAAPAYQKKDGANNHPGPRRRRLHHDGVKPDRQFEVRVGSWNVGSMRGKGVEMCEELRNRRVDVCCVQEVRWRGEGARMMGVEGRRYKLWWKGNNDGLGGVGVLVKEELCEKVVEVRRRNDRVMTIVMAFEEEVMRLICVYAPQSGRTHEEKEQFYDESSGEWGLQSGGELVLCMGDFNGHVGKRIDGFEGVHRGNGFGERNLEGRMLLEFCDEKELCVANTWFKKEDKRKVTFSSGGNETEIDFVLVDKTKRKFLKDIKVFPGELQHRFLVFFEVKGHFI</sequence>
<protein>
    <submittedName>
        <fullName evidence="4">Craniofacial development protein 2-like</fullName>
    </submittedName>
</protein>
<dbReference type="Gene3D" id="3.60.10.10">
    <property type="entry name" value="Endonuclease/exonuclease/phosphatase"/>
    <property type="match status" value="1"/>
</dbReference>
<dbReference type="GeneID" id="102805413"/>
<gene>
    <name evidence="4" type="primary">LOC102805413</name>
</gene>
<evidence type="ECO:0000313" key="4">
    <source>
        <dbReference type="RefSeq" id="XP_006814613.1"/>
    </source>
</evidence>
<feature type="region of interest" description="Disordered" evidence="1">
    <location>
        <begin position="1"/>
        <end position="44"/>
    </location>
</feature>
<dbReference type="InterPro" id="IPR027124">
    <property type="entry name" value="Swc5/CFDP1/2"/>
</dbReference>
<dbReference type="PANTHER" id="PTHR23227">
    <property type="entry name" value="BUCENTAUR RELATED"/>
    <property type="match status" value="1"/>
</dbReference>
<evidence type="ECO:0000256" key="1">
    <source>
        <dbReference type="SAM" id="MobiDB-lite"/>
    </source>
</evidence>
<dbReference type="Proteomes" id="UP000694865">
    <property type="component" value="Unplaced"/>
</dbReference>
<dbReference type="Pfam" id="PF03372">
    <property type="entry name" value="Exo_endo_phos"/>
    <property type="match status" value="1"/>
</dbReference>
<dbReference type="RefSeq" id="XP_006814613.1">
    <property type="nucleotide sequence ID" value="XM_006814550.1"/>
</dbReference>
<name>A0ABM0M3M2_SACKO</name>
<proteinExistence type="predicted"/>
<evidence type="ECO:0000259" key="2">
    <source>
        <dbReference type="Pfam" id="PF03372"/>
    </source>
</evidence>
<organism evidence="3 4">
    <name type="scientific">Saccoglossus kowalevskii</name>
    <name type="common">Acorn worm</name>
    <dbReference type="NCBI Taxonomy" id="10224"/>
    <lineage>
        <taxon>Eukaryota</taxon>
        <taxon>Metazoa</taxon>
        <taxon>Hemichordata</taxon>
        <taxon>Enteropneusta</taxon>
        <taxon>Harrimaniidae</taxon>
        <taxon>Saccoglossus</taxon>
    </lineage>
</organism>
<accession>A0ABM0M3M2</accession>
<dbReference type="CDD" id="cd09076">
    <property type="entry name" value="L1-EN"/>
    <property type="match status" value="1"/>
</dbReference>